<accession>A0A1H0ARK2</accession>
<sequence>MAAPDFKLQDIHGEKTYTLEDFKGKPILLTFWVSWCPDCNRDLEAKRALYDAMNTSALEVVMINVPGREAEKDAGLKHYEEKEYPFLSLQDDGQKTYDKYQCMTVPTTVVLNKNGELEAKFHDKASIQEMMPAIANVMTN</sequence>
<dbReference type="STRING" id="745820.SAMN04488053_101584"/>
<dbReference type="InterPro" id="IPR036249">
    <property type="entry name" value="Thioredoxin-like_sf"/>
</dbReference>
<evidence type="ECO:0000259" key="2">
    <source>
        <dbReference type="PROSITE" id="PS51352"/>
    </source>
</evidence>
<proteinExistence type="predicted"/>
<keyword evidence="1" id="KW-1015">Disulfide bond</keyword>
<evidence type="ECO:0000256" key="1">
    <source>
        <dbReference type="ARBA" id="ARBA00023157"/>
    </source>
</evidence>
<dbReference type="Pfam" id="PF00578">
    <property type="entry name" value="AhpC-TSA"/>
    <property type="match status" value="1"/>
</dbReference>
<gene>
    <name evidence="3" type="ORF">SAMN04488053_101584</name>
</gene>
<keyword evidence="4" id="KW-1185">Reference proteome</keyword>
<dbReference type="Gene3D" id="3.40.30.10">
    <property type="entry name" value="Glutaredoxin"/>
    <property type="match status" value="1"/>
</dbReference>
<dbReference type="GO" id="GO:0016209">
    <property type="term" value="F:antioxidant activity"/>
    <property type="evidence" value="ECO:0007669"/>
    <property type="project" value="InterPro"/>
</dbReference>
<dbReference type="EMBL" id="FNIL01000001">
    <property type="protein sequence ID" value="SDN35954.1"/>
    <property type="molecule type" value="Genomic_DNA"/>
</dbReference>
<dbReference type="PROSITE" id="PS51352">
    <property type="entry name" value="THIOREDOXIN_2"/>
    <property type="match status" value="1"/>
</dbReference>
<dbReference type="AlphaFoldDB" id="A0A1H0ARK2"/>
<feature type="domain" description="Thioredoxin" evidence="2">
    <location>
        <begin position="1"/>
        <end position="139"/>
    </location>
</feature>
<dbReference type="InterPro" id="IPR013766">
    <property type="entry name" value="Thioredoxin_domain"/>
</dbReference>
<evidence type="ECO:0000313" key="4">
    <source>
        <dbReference type="Proteomes" id="UP000198778"/>
    </source>
</evidence>
<dbReference type="RefSeq" id="WP_090840389.1">
    <property type="nucleotide sequence ID" value="NZ_FNIL01000001.1"/>
</dbReference>
<name>A0A1H0ARK2_9BACI</name>
<dbReference type="CDD" id="cd02966">
    <property type="entry name" value="TlpA_like_family"/>
    <property type="match status" value="1"/>
</dbReference>
<dbReference type="InterPro" id="IPR000866">
    <property type="entry name" value="AhpC/TSA"/>
</dbReference>
<dbReference type="PANTHER" id="PTHR42852">
    <property type="entry name" value="THIOL:DISULFIDE INTERCHANGE PROTEIN DSBE"/>
    <property type="match status" value="1"/>
</dbReference>
<protein>
    <submittedName>
        <fullName evidence="3">Peroxiredoxin</fullName>
    </submittedName>
</protein>
<dbReference type="SUPFAM" id="SSF52833">
    <property type="entry name" value="Thioredoxin-like"/>
    <property type="match status" value="1"/>
</dbReference>
<dbReference type="PANTHER" id="PTHR42852:SF17">
    <property type="entry name" value="THIOREDOXIN-LIKE PROTEIN HI_1115"/>
    <property type="match status" value="1"/>
</dbReference>
<dbReference type="GO" id="GO:0016491">
    <property type="term" value="F:oxidoreductase activity"/>
    <property type="evidence" value="ECO:0007669"/>
    <property type="project" value="InterPro"/>
</dbReference>
<organism evidence="3 4">
    <name type="scientific">Alkalicoccus daliensis</name>
    <dbReference type="NCBI Taxonomy" id="745820"/>
    <lineage>
        <taxon>Bacteria</taxon>
        <taxon>Bacillati</taxon>
        <taxon>Bacillota</taxon>
        <taxon>Bacilli</taxon>
        <taxon>Bacillales</taxon>
        <taxon>Bacillaceae</taxon>
        <taxon>Alkalicoccus</taxon>
    </lineage>
</organism>
<dbReference type="Proteomes" id="UP000198778">
    <property type="component" value="Unassembled WGS sequence"/>
</dbReference>
<reference evidence="4" key="1">
    <citation type="submission" date="2016-10" db="EMBL/GenBank/DDBJ databases">
        <authorList>
            <person name="Varghese N."/>
            <person name="Submissions S."/>
        </authorList>
    </citation>
    <scope>NUCLEOTIDE SEQUENCE [LARGE SCALE GENOMIC DNA]</scope>
    <source>
        <strain evidence="4">CGMCC 1.10369</strain>
    </source>
</reference>
<evidence type="ECO:0000313" key="3">
    <source>
        <dbReference type="EMBL" id="SDN35954.1"/>
    </source>
</evidence>
<dbReference type="OrthoDB" id="25753at2"/>
<dbReference type="InterPro" id="IPR050553">
    <property type="entry name" value="Thioredoxin_ResA/DsbE_sf"/>
</dbReference>